<keyword evidence="2" id="KW-1003">Cell membrane</keyword>
<feature type="transmembrane region" description="Helical" evidence="6">
    <location>
        <begin position="250"/>
        <end position="270"/>
    </location>
</feature>
<dbReference type="PANTHER" id="PTHR10010">
    <property type="entry name" value="SOLUTE CARRIER FAMILY 34 SODIUM PHOSPHATE , MEMBER 2-RELATED"/>
    <property type="match status" value="1"/>
</dbReference>
<keyword evidence="4 6" id="KW-1133">Transmembrane helix</keyword>
<feature type="transmembrane region" description="Helical" evidence="6">
    <location>
        <begin position="220"/>
        <end position="238"/>
    </location>
</feature>
<name>A0A133PJG7_9FIRM</name>
<evidence type="ECO:0000256" key="2">
    <source>
        <dbReference type="ARBA" id="ARBA00022475"/>
    </source>
</evidence>
<gene>
    <name evidence="8" type="ORF">HMPREF3229_01666</name>
</gene>
<sequence length="542" mass="59937">MKLKKDLGGLMSINYFIELLGGLALFLYGMEMMSSGLELVAGDKLRVVIEKMTSNFFKSILVGALVTAVIQSSSATTVMVVGFVNAGLMTIYQSVGIIMGANIGTTITGQLVALNISTLAPIIAFVGFLLNTFSKSKKKKYIGQSIIGLGFLFMGMQFMSDSMAPLRDYPGFASLMTKFDNPILGVLAGTGITALLQSSSASLGILQAVANQGVISLHSAMYIILGFNIGTCVTSVLSSVGSSKNARRTALVHVLFNIIGTIIFVCASFVIPIDKIVIRFSRNLPAAEIANLHTLFNIVTTILLIPFSKKLADLSFKIIPGIDKEQEEMSLKYINLNVVKDAPATFTDVKAEVRRLLDVVTMNYEHSVELLKEFDEEKYEEVFRREKVINYLNKQISAFIIDSLGLSMNEQTSANFANYLRISRDMERIGDHSKNIAEVAKLKNDEGLLFTDVTFDELREINAIIDKMFHSYDGDMEKDERVLFMRQSNELVQKEASAFRNNHMIRMREKICNPESGLLYEKTLAAMERISSYISNAGKLSM</sequence>
<dbReference type="InterPro" id="IPR038078">
    <property type="entry name" value="PhoU-like_sf"/>
</dbReference>
<evidence type="ECO:0000256" key="1">
    <source>
        <dbReference type="ARBA" id="ARBA00004651"/>
    </source>
</evidence>
<dbReference type="PATRIC" id="fig|54005.3.peg.1629"/>
<feature type="transmembrane region" description="Helical" evidence="6">
    <location>
        <begin position="107"/>
        <end position="129"/>
    </location>
</feature>
<dbReference type="GO" id="GO:0005436">
    <property type="term" value="F:sodium:phosphate symporter activity"/>
    <property type="evidence" value="ECO:0007669"/>
    <property type="project" value="InterPro"/>
</dbReference>
<comment type="caution">
    <text evidence="8">The sequence shown here is derived from an EMBL/GenBank/DDBJ whole genome shotgun (WGS) entry which is preliminary data.</text>
</comment>
<evidence type="ECO:0000259" key="7">
    <source>
        <dbReference type="Pfam" id="PF01895"/>
    </source>
</evidence>
<dbReference type="Gene3D" id="1.20.58.220">
    <property type="entry name" value="Phosphate transport system protein phou homolog 2, domain 2"/>
    <property type="match status" value="1"/>
</dbReference>
<dbReference type="SUPFAM" id="SSF109755">
    <property type="entry name" value="PhoU-like"/>
    <property type="match status" value="1"/>
</dbReference>
<keyword evidence="3 6" id="KW-0812">Transmembrane</keyword>
<evidence type="ECO:0000313" key="9">
    <source>
        <dbReference type="Proteomes" id="UP000070174"/>
    </source>
</evidence>
<comment type="subcellular location">
    <subcellularLocation>
        <location evidence="1">Cell membrane</location>
        <topology evidence="1">Multi-pass membrane protein</topology>
    </subcellularLocation>
</comment>
<accession>A0A133PJG7</accession>
<organism evidence="8">
    <name type="scientific">Peptoniphilus harei</name>
    <dbReference type="NCBI Taxonomy" id="54005"/>
    <lineage>
        <taxon>Bacteria</taxon>
        <taxon>Bacillati</taxon>
        <taxon>Bacillota</taxon>
        <taxon>Tissierellia</taxon>
        <taxon>Tissierellales</taxon>
        <taxon>Peptoniphilaceae</taxon>
        <taxon>Peptoniphilus</taxon>
    </lineage>
</organism>
<dbReference type="Proteomes" id="UP000070174">
    <property type="component" value="Unassembled WGS sequence"/>
</dbReference>
<dbReference type="Pfam" id="PF02690">
    <property type="entry name" value="Na_Pi_cotrans"/>
    <property type="match status" value="2"/>
</dbReference>
<dbReference type="AlphaFoldDB" id="A0A133PJG7"/>
<evidence type="ECO:0000313" key="8">
    <source>
        <dbReference type="EMBL" id="KXA28670.1"/>
    </source>
</evidence>
<dbReference type="NCBIfam" id="NF037997">
    <property type="entry name" value="Na_Pi_symport"/>
    <property type="match status" value="1"/>
</dbReference>
<keyword evidence="5 6" id="KW-0472">Membrane</keyword>
<feature type="transmembrane region" description="Helical" evidence="6">
    <location>
        <begin position="12"/>
        <end position="30"/>
    </location>
</feature>
<dbReference type="InterPro" id="IPR004633">
    <property type="entry name" value="NaPi_cotrn-rel/YqeW-like"/>
</dbReference>
<feature type="transmembrane region" description="Helical" evidence="6">
    <location>
        <begin position="141"/>
        <end position="159"/>
    </location>
</feature>
<dbReference type="EMBL" id="LRQE01000041">
    <property type="protein sequence ID" value="KXA28670.1"/>
    <property type="molecule type" value="Genomic_DNA"/>
</dbReference>
<dbReference type="InterPro" id="IPR003841">
    <property type="entry name" value="Na/Pi_transpt"/>
</dbReference>
<evidence type="ECO:0000256" key="4">
    <source>
        <dbReference type="ARBA" id="ARBA00022989"/>
    </source>
</evidence>
<evidence type="ECO:0000256" key="3">
    <source>
        <dbReference type="ARBA" id="ARBA00022692"/>
    </source>
</evidence>
<dbReference type="GO" id="GO:0044341">
    <property type="term" value="P:sodium-dependent phosphate transport"/>
    <property type="evidence" value="ECO:0007669"/>
    <property type="project" value="InterPro"/>
</dbReference>
<evidence type="ECO:0000256" key="6">
    <source>
        <dbReference type="SAM" id="Phobius"/>
    </source>
</evidence>
<dbReference type="PANTHER" id="PTHR10010:SF46">
    <property type="entry name" value="SODIUM-DEPENDENT PHOSPHATE TRANSPORT PROTEIN 2B"/>
    <property type="match status" value="1"/>
</dbReference>
<reference evidence="8 9" key="1">
    <citation type="submission" date="2016-01" db="EMBL/GenBank/DDBJ databases">
        <authorList>
            <person name="Oliw E.H."/>
        </authorList>
    </citation>
    <scope>NUCLEOTIDE SEQUENCE [LARGE SCALE GENOMIC DNA]</scope>
    <source>
        <strain evidence="8 9">CMW7756A</strain>
    </source>
</reference>
<protein>
    <submittedName>
        <fullName evidence="8">Na/Pi-cotransporter II-like protein</fullName>
    </submittedName>
</protein>
<dbReference type="NCBIfam" id="TIGR00704">
    <property type="entry name" value="NaPi_cotrn_rel"/>
    <property type="match status" value="1"/>
</dbReference>
<feature type="transmembrane region" description="Helical" evidence="6">
    <location>
        <begin position="290"/>
        <end position="307"/>
    </location>
</feature>
<dbReference type="Pfam" id="PF01895">
    <property type="entry name" value="PhoU"/>
    <property type="match status" value="1"/>
</dbReference>
<feature type="domain" description="PhoU" evidence="7">
    <location>
        <begin position="353"/>
        <end position="439"/>
    </location>
</feature>
<proteinExistence type="predicted"/>
<evidence type="ECO:0000256" key="5">
    <source>
        <dbReference type="ARBA" id="ARBA00023136"/>
    </source>
</evidence>
<dbReference type="InterPro" id="IPR026022">
    <property type="entry name" value="PhoU_dom"/>
</dbReference>
<dbReference type="GO" id="GO:0005886">
    <property type="term" value="C:plasma membrane"/>
    <property type="evidence" value="ECO:0007669"/>
    <property type="project" value="UniProtKB-SubCell"/>
</dbReference>